<gene>
    <name evidence="1" type="ORF">E5329_01665</name>
</gene>
<proteinExistence type="predicted"/>
<reference evidence="1" key="1">
    <citation type="submission" date="2019-04" db="EMBL/GenBank/DDBJ databases">
        <title>Microbes associate with the intestines of laboratory mice.</title>
        <authorList>
            <person name="Navarre W."/>
            <person name="Wong E."/>
            <person name="Huang K."/>
            <person name="Tropini C."/>
            <person name="Ng K."/>
            <person name="Yu B."/>
        </authorList>
    </citation>
    <scope>NUCLEOTIDE SEQUENCE</scope>
    <source>
        <strain evidence="1">NM01_1-7b</strain>
    </source>
</reference>
<dbReference type="EMBL" id="SRYA01000002">
    <property type="protein sequence ID" value="TGY98137.1"/>
    <property type="molecule type" value="Genomic_DNA"/>
</dbReference>
<comment type="caution">
    <text evidence="1">The sequence shown here is derived from an EMBL/GenBank/DDBJ whole genome shotgun (WGS) entry which is preliminary data.</text>
</comment>
<dbReference type="EC" id="1.2.1.38" evidence="1"/>
<evidence type="ECO:0000313" key="1">
    <source>
        <dbReference type="EMBL" id="TGY98137.1"/>
    </source>
</evidence>
<dbReference type="Proteomes" id="UP000304953">
    <property type="component" value="Unassembled WGS sequence"/>
</dbReference>
<evidence type="ECO:0000313" key="2">
    <source>
        <dbReference type="Proteomes" id="UP000304953"/>
    </source>
</evidence>
<accession>A0AC61S0X7</accession>
<organism evidence="1 2">
    <name type="scientific">Petralouisia muris</name>
    <dbReference type="NCBI Taxonomy" id="3032872"/>
    <lineage>
        <taxon>Bacteria</taxon>
        <taxon>Bacillati</taxon>
        <taxon>Bacillota</taxon>
        <taxon>Clostridia</taxon>
        <taxon>Lachnospirales</taxon>
        <taxon>Lachnospiraceae</taxon>
        <taxon>Petralouisia</taxon>
    </lineage>
</organism>
<keyword evidence="2" id="KW-1185">Reference proteome</keyword>
<name>A0AC61S0X7_9FIRM</name>
<sequence length="355" mass="39424">MIKAGIIGATGYAGAELVRILLGHREAEIVWYGSRSYIDEKYAKVYGNMFRLVEDVCRDDRIEELAREADVIFTATPQGFLAGVLTEDILKNTKVIDLSADYRLKDVKVYEDWYKIEHKSPQFLEEAVYGLCEVNREQVRHARLVANPGCYTTCSILTAFPLVKEGLIDPDTLIVDAKSGTSGAGRGAKLPNLFCEVNENIKAYGVSVHRHTPEIEEQLGYGAGRQVTINFTPHLVPMNRGILATEYASLQKVKQPDGTLAIPTEEQVQAVYEKYYGKEYFIRLLGPGGCPETKWVEGSNFVDIGFQIDKRTGRIIMMGAIDNLVKGAAGQAVQNMNLMFGFKEQEGLALAPVFP</sequence>
<keyword evidence="1" id="KW-0560">Oxidoreductase</keyword>
<protein>
    <submittedName>
        <fullName evidence="1">N-acetyl-gamma-glutamyl-phosphate reductase</fullName>
        <ecNumber evidence="1">1.2.1.38</ecNumber>
    </submittedName>
</protein>